<dbReference type="PANTHER" id="PTHR12428:SF66">
    <property type="entry name" value="MITOCHONDRIAL INNER MEMBRANE PROTEIN OXA1L"/>
    <property type="match status" value="1"/>
</dbReference>
<keyword evidence="4" id="KW-0999">Mitochondrion inner membrane</keyword>
<evidence type="ECO:0000256" key="1">
    <source>
        <dbReference type="ARBA" id="ARBA00004448"/>
    </source>
</evidence>
<feature type="domain" description="Membrane insertase YidC/Oxa/ALB C-terminal" evidence="12">
    <location>
        <begin position="92"/>
        <end position="287"/>
    </location>
</feature>
<evidence type="ECO:0000256" key="11">
    <source>
        <dbReference type="SAM" id="Phobius"/>
    </source>
</evidence>
<sequence>MNQMCRSITTQNNDDSNKTLESSSPFLQEVVTDNIESASDFTDIIEQTSSDAIMETALKMGDFKEMGLVNFTPVGFVEGFFEMLHVSTGLPWWGTIALATFILRLGFFPILINHQRNVSKLVEIQPQIEKLMEKISEARNNRDQFTLYSKTEELKKLYSSVGTSPLTPLLFPLMQMPFFISFFMALRKMAAAGVPGFDHGGILWFKDLTAPDPNLALPFLVSAGFILMLELGTDSGPVKASQGKGIKWFFRGVSVLSIPFTMTLPSSVLVYFLCANTLAFAQNAFLKNKGVRKYLKLPINKPSITEVKTKSFMEQWKEWSAKQQKETSAKTTTSKIKKYKSRR</sequence>
<feature type="transmembrane region" description="Helical" evidence="11">
    <location>
        <begin position="268"/>
        <end position="286"/>
    </location>
</feature>
<dbReference type="CDD" id="cd20069">
    <property type="entry name" value="5TM_Oxa1-like"/>
    <property type="match status" value="1"/>
</dbReference>
<feature type="region of interest" description="Disordered" evidence="10">
    <location>
        <begin position="1"/>
        <end position="21"/>
    </location>
</feature>
<dbReference type="Proteomes" id="UP000789570">
    <property type="component" value="Unassembled WGS sequence"/>
</dbReference>
<accession>A0A9N8VWI4</accession>
<proteinExistence type="inferred from homology"/>
<evidence type="ECO:0000256" key="8">
    <source>
        <dbReference type="ARBA" id="ARBA00023136"/>
    </source>
</evidence>
<evidence type="ECO:0000313" key="14">
    <source>
        <dbReference type="Proteomes" id="UP000789570"/>
    </source>
</evidence>
<evidence type="ECO:0000259" key="12">
    <source>
        <dbReference type="Pfam" id="PF02096"/>
    </source>
</evidence>
<dbReference type="OrthoDB" id="2148490at2759"/>
<feature type="transmembrane region" description="Helical" evidence="11">
    <location>
        <begin position="90"/>
        <end position="112"/>
    </location>
</feature>
<comment type="similarity">
    <text evidence="2 9">Belongs to the OXA1/ALB3/YidC family.</text>
</comment>
<dbReference type="InterPro" id="IPR001708">
    <property type="entry name" value="YidC/ALB3/OXA1/COX18"/>
</dbReference>
<evidence type="ECO:0000256" key="6">
    <source>
        <dbReference type="ARBA" id="ARBA00022989"/>
    </source>
</evidence>
<comment type="caution">
    <text evidence="13">The sequence shown here is derived from an EMBL/GenBank/DDBJ whole genome shotgun (WGS) entry which is preliminary data.</text>
</comment>
<dbReference type="PANTHER" id="PTHR12428">
    <property type="entry name" value="OXA1"/>
    <property type="match status" value="1"/>
</dbReference>
<keyword evidence="7" id="KW-0496">Mitochondrion</keyword>
<gene>
    <name evidence="13" type="ORF">FCALED_LOCUS2118</name>
</gene>
<reference evidence="13" key="1">
    <citation type="submission" date="2021-06" db="EMBL/GenBank/DDBJ databases">
        <authorList>
            <person name="Kallberg Y."/>
            <person name="Tangrot J."/>
            <person name="Rosling A."/>
        </authorList>
    </citation>
    <scope>NUCLEOTIDE SEQUENCE</scope>
    <source>
        <strain evidence="13">UK204</strain>
    </source>
</reference>
<dbReference type="GO" id="GO:0032979">
    <property type="term" value="P:protein insertion into mitochondrial inner membrane from matrix"/>
    <property type="evidence" value="ECO:0007669"/>
    <property type="project" value="TreeGrafter"/>
</dbReference>
<dbReference type="AlphaFoldDB" id="A0A9N8VWI4"/>
<protein>
    <submittedName>
        <fullName evidence="13">16486_t:CDS:1</fullName>
    </submittedName>
</protein>
<keyword evidence="3 9" id="KW-0812">Transmembrane</keyword>
<evidence type="ECO:0000256" key="10">
    <source>
        <dbReference type="SAM" id="MobiDB-lite"/>
    </source>
</evidence>
<evidence type="ECO:0000256" key="5">
    <source>
        <dbReference type="ARBA" id="ARBA00022946"/>
    </source>
</evidence>
<name>A0A9N8VWI4_9GLOM</name>
<keyword evidence="14" id="KW-1185">Reference proteome</keyword>
<evidence type="ECO:0000313" key="13">
    <source>
        <dbReference type="EMBL" id="CAG8468821.1"/>
    </source>
</evidence>
<dbReference type="NCBIfam" id="TIGR03592">
    <property type="entry name" value="yidC_oxa1_cterm"/>
    <property type="match status" value="1"/>
</dbReference>
<evidence type="ECO:0000256" key="4">
    <source>
        <dbReference type="ARBA" id="ARBA00022792"/>
    </source>
</evidence>
<comment type="subcellular location">
    <subcellularLocation>
        <location evidence="9">Membrane</location>
        <topology evidence="9">Multi-pass membrane protein</topology>
    </subcellularLocation>
    <subcellularLocation>
        <location evidence="1">Mitochondrion inner membrane</location>
        <topology evidence="1">Multi-pass membrane protein</topology>
    </subcellularLocation>
</comment>
<dbReference type="GO" id="GO:0032977">
    <property type="term" value="F:membrane insertase activity"/>
    <property type="evidence" value="ECO:0007669"/>
    <property type="project" value="InterPro"/>
</dbReference>
<dbReference type="EMBL" id="CAJVPQ010000305">
    <property type="protein sequence ID" value="CAG8468821.1"/>
    <property type="molecule type" value="Genomic_DNA"/>
</dbReference>
<keyword evidence="6 11" id="KW-1133">Transmembrane helix</keyword>
<evidence type="ECO:0000256" key="2">
    <source>
        <dbReference type="ARBA" id="ARBA00009877"/>
    </source>
</evidence>
<feature type="region of interest" description="Disordered" evidence="10">
    <location>
        <begin position="320"/>
        <end position="343"/>
    </location>
</feature>
<dbReference type="InterPro" id="IPR028055">
    <property type="entry name" value="YidC/Oxa/ALB_C"/>
</dbReference>
<dbReference type="Pfam" id="PF02096">
    <property type="entry name" value="60KD_IMP"/>
    <property type="match status" value="1"/>
</dbReference>
<organism evidence="13 14">
    <name type="scientific">Funneliformis caledonium</name>
    <dbReference type="NCBI Taxonomy" id="1117310"/>
    <lineage>
        <taxon>Eukaryota</taxon>
        <taxon>Fungi</taxon>
        <taxon>Fungi incertae sedis</taxon>
        <taxon>Mucoromycota</taxon>
        <taxon>Glomeromycotina</taxon>
        <taxon>Glomeromycetes</taxon>
        <taxon>Glomerales</taxon>
        <taxon>Glomeraceae</taxon>
        <taxon>Funneliformis</taxon>
    </lineage>
</organism>
<evidence type="ECO:0000256" key="7">
    <source>
        <dbReference type="ARBA" id="ARBA00023128"/>
    </source>
</evidence>
<keyword evidence="5" id="KW-0809">Transit peptide</keyword>
<evidence type="ECO:0000256" key="9">
    <source>
        <dbReference type="RuleBase" id="RU003945"/>
    </source>
</evidence>
<feature type="transmembrane region" description="Helical" evidence="11">
    <location>
        <begin position="166"/>
        <end position="186"/>
    </location>
</feature>
<keyword evidence="8 11" id="KW-0472">Membrane</keyword>
<evidence type="ECO:0000256" key="3">
    <source>
        <dbReference type="ARBA" id="ARBA00022692"/>
    </source>
</evidence>
<dbReference type="GO" id="GO:0005743">
    <property type="term" value="C:mitochondrial inner membrane"/>
    <property type="evidence" value="ECO:0007669"/>
    <property type="project" value="UniProtKB-SubCell"/>
</dbReference>